<evidence type="ECO:0000256" key="2">
    <source>
        <dbReference type="ARBA" id="ARBA00022723"/>
    </source>
</evidence>
<evidence type="ECO:0000256" key="4">
    <source>
        <dbReference type="ARBA" id="ARBA00024045"/>
    </source>
</evidence>
<feature type="compositionally biased region" description="Low complexity" evidence="5">
    <location>
        <begin position="139"/>
        <end position="152"/>
    </location>
</feature>
<dbReference type="PANTHER" id="PTHR45868:SF80">
    <property type="entry name" value="F15K9.8-RELATED"/>
    <property type="match status" value="1"/>
</dbReference>
<feature type="domain" description="HMA" evidence="6">
    <location>
        <begin position="19"/>
        <end position="82"/>
    </location>
</feature>
<feature type="compositionally biased region" description="Gly residues" evidence="5">
    <location>
        <begin position="177"/>
        <end position="187"/>
    </location>
</feature>
<organism evidence="7 8">
    <name type="scientific">Spirodela intermedia</name>
    <name type="common">Intermediate duckweed</name>
    <dbReference type="NCBI Taxonomy" id="51605"/>
    <lineage>
        <taxon>Eukaryota</taxon>
        <taxon>Viridiplantae</taxon>
        <taxon>Streptophyta</taxon>
        <taxon>Embryophyta</taxon>
        <taxon>Tracheophyta</taxon>
        <taxon>Spermatophyta</taxon>
        <taxon>Magnoliopsida</taxon>
        <taxon>Liliopsida</taxon>
        <taxon>Araceae</taxon>
        <taxon>Lemnoideae</taxon>
        <taxon>Spirodela</taxon>
    </lineage>
</organism>
<dbReference type="PROSITE" id="PS50846">
    <property type="entry name" value="HMA_2"/>
    <property type="match status" value="1"/>
</dbReference>
<dbReference type="AlphaFoldDB" id="A0A7I8JXW0"/>
<dbReference type="Proteomes" id="UP000663760">
    <property type="component" value="Chromosome 1"/>
</dbReference>
<evidence type="ECO:0000313" key="8">
    <source>
        <dbReference type="Proteomes" id="UP000663760"/>
    </source>
</evidence>
<dbReference type="PANTHER" id="PTHR45868">
    <property type="entry name" value="HEAVY METAL-ASSOCIATED ISOPRENYLATED PLANT PROTEIN 33-RELATED"/>
    <property type="match status" value="1"/>
</dbReference>
<evidence type="ECO:0000313" key="7">
    <source>
        <dbReference type="EMBL" id="CAA7388800.1"/>
    </source>
</evidence>
<reference evidence="7" key="1">
    <citation type="submission" date="2020-02" db="EMBL/GenBank/DDBJ databases">
        <authorList>
            <person name="Scholz U."/>
            <person name="Mascher M."/>
            <person name="Fiebig A."/>
        </authorList>
    </citation>
    <scope>NUCLEOTIDE SEQUENCE</scope>
</reference>
<accession>A0A7I8JXW0</accession>
<dbReference type="Gene3D" id="3.30.70.100">
    <property type="match status" value="1"/>
</dbReference>
<name>A0A7I8JXW0_SPIIN</name>
<keyword evidence="3" id="KW-0449">Lipoprotein</keyword>
<dbReference type="GO" id="GO:0046872">
    <property type="term" value="F:metal ion binding"/>
    <property type="evidence" value="ECO:0007669"/>
    <property type="project" value="UniProtKB-KW"/>
</dbReference>
<dbReference type="Pfam" id="PF00403">
    <property type="entry name" value="HMA"/>
    <property type="match status" value="1"/>
</dbReference>
<evidence type="ECO:0000256" key="5">
    <source>
        <dbReference type="SAM" id="MobiDB-lite"/>
    </source>
</evidence>
<dbReference type="InterPro" id="IPR036163">
    <property type="entry name" value="HMA_dom_sf"/>
</dbReference>
<sequence length="300" mass="31355">MDSGGEKVARAGGPEQLKYQTWVLKVSIHCEGCKRKVKKALQSIEGVYTTAVDAPQQKVIVTGNVDAEVLVKKLLRAGKHAEIWPQSLPPAKEGGGYGGGKGNKGSQGNGKSREKDPVSSNVCEKRSPEEGGASDGDPESPAAAEAEATKSPTKNEEASNIENRVSSPSPEKASANSGGGEKGSGGGGRRKGKKDRKEDAVDSAACQSHHQQVFSHFPPYPALPSPLYAVSYSAVHPNAGNGAAFYASLPHSFVLGPDPHYYLAGPCYSPPPPAALVIPPSDEASYHAFSEENANACHVM</sequence>
<feature type="region of interest" description="Disordered" evidence="5">
    <location>
        <begin position="85"/>
        <end position="207"/>
    </location>
</feature>
<keyword evidence="8" id="KW-1185">Reference proteome</keyword>
<evidence type="ECO:0000256" key="1">
    <source>
        <dbReference type="ARBA" id="ARBA00022481"/>
    </source>
</evidence>
<dbReference type="FunFam" id="3.30.70.100:FF:000008">
    <property type="entry name" value="Copper transport protein ATOX1"/>
    <property type="match status" value="1"/>
</dbReference>
<feature type="compositionally biased region" description="Basic and acidic residues" evidence="5">
    <location>
        <begin position="111"/>
        <end position="129"/>
    </location>
</feature>
<dbReference type="SUPFAM" id="SSF55008">
    <property type="entry name" value="HMA, heavy metal-associated domain"/>
    <property type="match status" value="1"/>
</dbReference>
<dbReference type="CDD" id="cd00371">
    <property type="entry name" value="HMA"/>
    <property type="match status" value="1"/>
</dbReference>
<dbReference type="OrthoDB" id="689350at2759"/>
<dbReference type="InterPro" id="IPR006121">
    <property type="entry name" value="HMA_dom"/>
</dbReference>
<proteinExistence type="inferred from homology"/>
<evidence type="ECO:0000259" key="6">
    <source>
        <dbReference type="PROSITE" id="PS50846"/>
    </source>
</evidence>
<evidence type="ECO:0000256" key="3">
    <source>
        <dbReference type="ARBA" id="ARBA00023289"/>
    </source>
</evidence>
<feature type="compositionally biased region" description="Gly residues" evidence="5">
    <location>
        <begin position="93"/>
        <end position="108"/>
    </location>
</feature>
<protein>
    <recommendedName>
        <fullName evidence="6">HMA domain-containing protein</fullName>
    </recommendedName>
</protein>
<keyword evidence="1" id="KW-0488">Methylation</keyword>
<dbReference type="EMBL" id="LR746264">
    <property type="protein sequence ID" value="CAA7388800.1"/>
    <property type="molecule type" value="Genomic_DNA"/>
</dbReference>
<feature type="compositionally biased region" description="Polar residues" evidence="5">
    <location>
        <begin position="158"/>
        <end position="169"/>
    </location>
</feature>
<keyword evidence="2" id="KW-0479">Metal-binding</keyword>
<comment type="similarity">
    <text evidence="4">Belongs to the HIPP family.</text>
</comment>
<keyword evidence="3" id="KW-0636">Prenylation</keyword>
<gene>
    <name evidence="7" type="ORF">SI8410_01000958</name>
</gene>